<dbReference type="Proteomes" id="UP000826300">
    <property type="component" value="Chromosome"/>
</dbReference>
<dbReference type="KEGG" id="nsm:JO391_14095"/>
<gene>
    <name evidence="2" type="ORF">JO391_14095</name>
</gene>
<reference evidence="2" key="1">
    <citation type="submission" date="2021-02" db="EMBL/GenBank/DDBJ databases">
        <title>Rhodobacter shimadae sp. nov., an aerobic anoxygenic phototrophic bacterium isolated from a hot spring.</title>
        <authorList>
            <person name="Muramatsu S."/>
            <person name="Haruta S."/>
            <person name="Hirose S."/>
            <person name="Hanada S."/>
        </authorList>
    </citation>
    <scope>NUCLEOTIDE SEQUENCE</scope>
    <source>
        <strain evidence="2">N10</strain>
    </source>
</reference>
<proteinExistence type="predicted"/>
<evidence type="ECO:0000313" key="3">
    <source>
        <dbReference type="Proteomes" id="UP000826300"/>
    </source>
</evidence>
<dbReference type="EMBL" id="CP069370">
    <property type="protein sequence ID" value="QYZ68882.1"/>
    <property type="molecule type" value="Genomic_DNA"/>
</dbReference>
<dbReference type="Gene3D" id="2.30.130.30">
    <property type="entry name" value="Hypothetical protein"/>
    <property type="match status" value="1"/>
</dbReference>
<sequence>MRIEKGLVIREPWIDLIQTGQKPWEMRGQRPSYRGWIGLIRKGSGVVSSIARLADVGFPLSPDEMVATFDHHRIPEAMIRSGEVAKWTTPWKLADLRVLPRPVPYRHPNGAITLFTLDPQVSAAIVAQLGPDMPAADMPAPQPSTARPITPRAPSRPPKVSAMPVTSPQPAAPGSLLGETVLTEGNLKNNHFYLRAFLHHFPEDLVGGRDTAPPTLAVVESPGMPPTQTDICPTHRFFRDRSWTRRFFANHDAEPGDRVQVHQVAPRHYRVLLVKG</sequence>
<protein>
    <recommendedName>
        <fullName evidence="4">ASCH domain-containing protein</fullName>
    </recommendedName>
</protein>
<accession>A0A8G0ZRW7</accession>
<evidence type="ECO:0000256" key="1">
    <source>
        <dbReference type="SAM" id="MobiDB-lite"/>
    </source>
</evidence>
<dbReference type="RefSeq" id="WP_220661102.1">
    <property type="nucleotide sequence ID" value="NZ_CP069370.1"/>
</dbReference>
<evidence type="ECO:0008006" key="4">
    <source>
        <dbReference type="Google" id="ProtNLM"/>
    </source>
</evidence>
<dbReference type="InterPro" id="IPR015947">
    <property type="entry name" value="PUA-like_sf"/>
</dbReference>
<dbReference type="AlphaFoldDB" id="A0A8G0ZRW7"/>
<keyword evidence="3" id="KW-1185">Reference proteome</keyword>
<name>A0A8G0ZRW7_9RHOB</name>
<organism evidence="2 3">
    <name type="scientific">Neotabrizicola shimadae</name>
    <dbReference type="NCBI Taxonomy" id="2807096"/>
    <lineage>
        <taxon>Bacteria</taxon>
        <taxon>Pseudomonadati</taxon>
        <taxon>Pseudomonadota</taxon>
        <taxon>Alphaproteobacteria</taxon>
        <taxon>Rhodobacterales</taxon>
        <taxon>Paracoccaceae</taxon>
        <taxon>Neotabrizicola</taxon>
    </lineage>
</organism>
<dbReference type="SUPFAM" id="SSF88697">
    <property type="entry name" value="PUA domain-like"/>
    <property type="match status" value="1"/>
</dbReference>
<feature type="region of interest" description="Disordered" evidence="1">
    <location>
        <begin position="134"/>
        <end position="172"/>
    </location>
</feature>
<evidence type="ECO:0000313" key="2">
    <source>
        <dbReference type="EMBL" id="QYZ68882.1"/>
    </source>
</evidence>